<dbReference type="AlphaFoldDB" id="A0A5M3XLE3"/>
<accession>A0A5M3XLE3</accession>
<proteinExistence type="predicted"/>
<evidence type="ECO:0000256" key="1">
    <source>
        <dbReference type="SAM" id="MobiDB-lite"/>
    </source>
</evidence>
<evidence type="ECO:0000313" key="2">
    <source>
        <dbReference type="EMBL" id="GES18948.1"/>
    </source>
</evidence>
<gene>
    <name evidence="2" type="ORF">Aple_018430</name>
</gene>
<comment type="caution">
    <text evidence="2">The sequence shown here is derived from an EMBL/GenBank/DDBJ whole genome shotgun (WGS) entry which is preliminary data.</text>
</comment>
<name>A0A5M3XLE3_9ACTN</name>
<protein>
    <submittedName>
        <fullName evidence="2">Uncharacterized protein</fullName>
    </submittedName>
</protein>
<dbReference type="Proteomes" id="UP000377595">
    <property type="component" value="Unassembled WGS sequence"/>
</dbReference>
<dbReference type="EMBL" id="BLAF01000009">
    <property type="protein sequence ID" value="GES18948.1"/>
    <property type="molecule type" value="Genomic_DNA"/>
</dbReference>
<feature type="region of interest" description="Disordered" evidence="1">
    <location>
        <begin position="1"/>
        <end position="90"/>
    </location>
</feature>
<feature type="compositionally biased region" description="Basic and acidic residues" evidence="1">
    <location>
        <begin position="15"/>
        <end position="34"/>
    </location>
</feature>
<keyword evidence="3" id="KW-1185">Reference proteome</keyword>
<sequence length="136" mass="14862">MNSPAELASLGPGDQRGRPGDLRLRPGRADRQVDLRLPAPKDVPGIQAQIHRMIEDESTTNAIEKSRGSRPGHAPSVPHRIASRSNPYEGPIVSDVPWRGAVMTHSNDYAFGWPRARGDGPLPYHFEPGNSGRMIV</sequence>
<reference evidence="2 3" key="1">
    <citation type="submission" date="2019-10" db="EMBL/GenBank/DDBJ databases">
        <title>Whole genome shotgun sequence of Acrocarpospora pleiomorpha NBRC 16267.</title>
        <authorList>
            <person name="Ichikawa N."/>
            <person name="Kimura A."/>
            <person name="Kitahashi Y."/>
            <person name="Komaki H."/>
            <person name="Oguchi A."/>
        </authorList>
    </citation>
    <scope>NUCLEOTIDE SEQUENCE [LARGE SCALE GENOMIC DNA]</scope>
    <source>
        <strain evidence="2 3">NBRC 16267</strain>
    </source>
</reference>
<organism evidence="2 3">
    <name type="scientific">Acrocarpospora pleiomorpha</name>
    <dbReference type="NCBI Taxonomy" id="90975"/>
    <lineage>
        <taxon>Bacteria</taxon>
        <taxon>Bacillati</taxon>
        <taxon>Actinomycetota</taxon>
        <taxon>Actinomycetes</taxon>
        <taxon>Streptosporangiales</taxon>
        <taxon>Streptosporangiaceae</taxon>
        <taxon>Acrocarpospora</taxon>
    </lineage>
</organism>
<evidence type="ECO:0000313" key="3">
    <source>
        <dbReference type="Proteomes" id="UP000377595"/>
    </source>
</evidence>